<evidence type="ECO:0000313" key="2">
    <source>
        <dbReference type="Proteomes" id="UP001501257"/>
    </source>
</evidence>
<proteinExistence type="predicted"/>
<comment type="caution">
    <text evidence="1">The sequence shown here is derived from an EMBL/GenBank/DDBJ whole genome shotgun (WGS) entry which is preliminary data.</text>
</comment>
<evidence type="ECO:0000313" key="1">
    <source>
        <dbReference type="EMBL" id="GAA5227087.1"/>
    </source>
</evidence>
<keyword evidence="2" id="KW-1185">Reference proteome</keyword>
<accession>A0ABP9TKJ7</accession>
<gene>
    <name evidence="1" type="ORF">GCM10025778_16200</name>
</gene>
<dbReference type="EMBL" id="BAABLK010000027">
    <property type="protein sequence ID" value="GAA5227087.1"/>
    <property type="molecule type" value="Genomic_DNA"/>
</dbReference>
<reference evidence="2" key="1">
    <citation type="journal article" date="2019" name="Int. J. Syst. Evol. Microbiol.">
        <title>The Global Catalogue of Microorganisms (GCM) 10K type strain sequencing project: providing services to taxonomists for standard genome sequencing and annotation.</title>
        <authorList>
            <consortium name="The Broad Institute Genomics Platform"/>
            <consortium name="The Broad Institute Genome Sequencing Center for Infectious Disease"/>
            <person name="Wu L."/>
            <person name="Ma J."/>
        </authorList>
    </citation>
    <scope>NUCLEOTIDE SEQUENCE [LARGE SCALE GENOMIC DNA]</scope>
    <source>
        <strain evidence="2">JCM 18952</strain>
    </source>
</reference>
<name>A0ABP9TKJ7_9MICC</name>
<dbReference type="Proteomes" id="UP001501257">
    <property type="component" value="Unassembled WGS sequence"/>
</dbReference>
<evidence type="ECO:0008006" key="3">
    <source>
        <dbReference type="Google" id="ProtNLM"/>
    </source>
</evidence>
<protein>
    <recommendedName>
        <fullName evidence="3">DDE family transposase</fullName>
    </recommendedName>
</protein>
<organism evidence="1 2">
    <name type="scientific">Paeniglutamicibacter antarcticus</name>
    <dbReference type="NCBI Taxonomy" id="494023"/>
    <lineage>
        <taxon>Bacteria</taxon>
        <taxon>Bacillati</taxon>
        <taxon>Actinomycetota</taxon>
        <taxon>Actinomycetes</taxon>
        <taxon>Micrococcales</taxon>
        <taxon>Micrococcaceae</taxon>
        <taxon>Paeniglutamicibacter</taxon>
    </lineage>
</organism>
<sequence length="154" mass="17003">MVRRIPELNPRAAPGQGTLFDDHCFHAFFTTIGAKALDTVAADKTHRQHAVIEQINADWKDSAVAHMSSGHFGANRSWLVAAVMAWNLARATEILASGTLTKAKNAAVRQKLVDVPAHIATSAKKTRFPMPVNWPWQPAWERLYTAFHAPLQVA</sequence>